<protein>
    <submittedName>
        <fullName evidence="2">Cholesterol transport system auxiliary component</fullName>
    </submittedName>
</protein>
<accession>A0A7W7F6T1</accession>
<dbReference type="Gene3D" id="3.40.50.10610">
    <property type="entry name" value="ABC-type transport auxiliary lipoprotein component"/>
    <property type="match status" value="1"/>
</dbReference>
<evidence type="ECO:0000259" key="1">
    <source>
        <dbReference type="Pfam" id="PF03886"/>
    </source>
</evidence>
<name>A0A7W7F6T1_9SPHN</name>
<sequence>MKPTAKATIIAVLLLAGCGPLVQIGGAGDPPESLLTIRAETGERAALTGKPLLVTVPSAPGALRTLRIPVSTNATEIAYLPQASWVEQPVVLFQRLLGEVVQARTGRPVIDERNVDIAGAHRLSGRLLEFGLDVRGAPQVRVRYDAILSATGTGYVASRSFEATRPVSAQTGPSVARALGEAANEVAASVGDWAASHP</sequence>
<dbReference type="SUPFAM" id="SSF159594">
    <property type="entry name" value="XCC0632-like"/>
    <property type="match status" value="1"/>
</dbReference>
<organism evidence="2 3">
    <name type="scientific">Sphingosinicella soli</name>
    <dbReference type="NCBI Taxonomy" id="333708"/>
    <lineage>
        <taxon>Bacteria</taxon>
        <taxon>Pseudomonadati</taxon>
        <taxon>Pseudomonadota</taxon>
        <taxon>Alphaproteobacteria</taxon>
        <taxon>Sphingomonadales</taxon>
        <taxon>Sphingosinicellaceae</taxon>
        <taxon>Sphingosinicella</taxon>
    </lineage>
</organism>
<reference evidence="2 3" key="1">
    <citation type="submission" date="2020-08" db="EMBL/GenBank/DDBJ databases">
        <title>Genomic Encyclopedia of Type Strains, Phase IV (KMG-IV): sequencing the most valuable type-strain genomes for metagenomic binning, comparative biology and taxonomic classification.</title>
        <authorList>
            <person name="Goeker M."/>
        </authorList>
    </citation>
    <scope>NUCLEOTIDE SEQUENCE [LARGE SCALE GENOMIC DNA]</scope>
    <source>
        <strain evidence="2 3">DSM 17328</strain>
    </source>
</reference>
<dbReference type="Pfam" id="PF03886">
    <property type="entry name" value="ABC_trans_aux"/>
    <property type="match status" value="1"/>
</dbReference>
<comment type="caution">
    <text evidence="2">The sequence shown here is derived from an EMBL/GenBank/DDBJ whole genome shotgun (WGS) entry which is preliminary data.</text>
</comment>
<evidence type="ECO:0000313" key="3">
    <source>
        <dbReference type="Proteomes" id="UP000566324"/>
    </source>
</evidence>
<keyword evidence="3" id="KW-1185">Reference proteome</keyword>
<gene>
    <name evidence="2" type="ORF">GGQ98_001661</name>
</gene>
<evidence type="ECO:0000313" key="2">
    <source>
        <dbReference type="EMBL" id="MBB4632044.1"/>
    </source>
</evidence>
<dbReference type="InterPro" id="IPR005586">
    <property type="entry name" value="ABC_trans_aux"/>
</dbReference>
<dbReference type="EMBL" id="JACHNZ010000016">
    <property type="protein sequence ID" value="MBB4632044.1"/>
    <property type="molecule type" value="Genomic_DNA"/>
</dbReference>
<dbReference type="RefSeq" id="WP_184067849.1">
    <property type="nucleotide sequence ID" value="NZ_JACHNZ010000016.1"/>
</dbReference>
<dbReference type="AlphaFoldDB" id="A0A7W7F6T1"/>
<dbReference type="Proteomes" id="UP000566324">
    <property type="component" value="Unassembled WGS sequence"/>
</dbReference>
<dbReference type="PROSITE" id="PS51257">
    <property type="entry name" value="PROKAR_LIPOPROTEIN"/>
    <property type="match status" value="1"/>
</dbReference>
<feature type="domain" description="ABC-type transport auxiliary lipoprotein component" evidence="1">
    <location>
        <begin position="43"/>
        <end position="190"/>
    </location>
</feature>
<proteinExistence type="predicted"/>